<dbReference type="EMBL" id="KZ772779">
    <property type="protein sequence ID" value="PTQ31784.1"/>
    <property type="molecule type" value="Genomic_DNA"/>
</dbReference>
<dbReference type="AlphaFoldDB" id="A0A2R6WD77"/>
<evidence type="ECO:0000313" key="1">
    <source>
        <dbReference type="EMBL" id="PTQ31784.1"/>
    </source>
</evidence>
<evidence type="ECO:0000313" key="2">
    <source>
        <dbReference type="Proteomes" id="UP000244005"/>
    </source>
</evidence>
<organism evidence="1 2">
    <name type="scientific">Marchantia polymorpha</name>
    <name type="common">Common liverwort</name>
    <name type="synonym">Marchantia aquatica</name>
    <dbReference type="NCBI Taxonomy" id="3197"/>
    <lineage>
        <taxon>Eukaryota</taxon>
        <taxon>Viridiplantae</taxon>
        <taxon>Streptophyta</taxon>
        <taxon>Embryophyta</taxon>
        <taxon>Marchantiophyta</taxon>
        <taxon>Marchantiopsida</taxon>
        <taxon>Marchantiidae</taxon>
        <taxon>Marchantiales</taxon>
        <taxon>Marchantiaceae</taxon>
        <taxon>Marchantia</taxon>
    </lineage>
</organism>
<keyword evidence="2" id="KW-1185">Reference proteome</keyword>
<gene>
    <name evidence="1" type="ORF">MARPO_0107s0051</name>
</gene>
<protein>
    <submittedName>
        <fullName evidence="1">Uncharacterized protein</fullName>
    </submittedName>
</protein>
<proteinExistence type="predicted"/>
<dbReference type="Proteomes" id="UP000244005">
    <property type="component" value="Unassembled WGS sequence"/>
</dbReference>
<dbReference type="Gramene" id="Mp1g29360.1">
    <property type="protein sequence ID" value="Mp1g29360.1.cds1"/>
    <property type="gene ID" value="Mp1g29360"/>
</dbReference>
<reference evidence="2" key="1">
    <citation type="journal article" date="2017" name="Cell">
        <title>Insights into land plant evolution garnered from the Marchantia polymorpha genome.</title>
        <authorList>
            <person name="Bowman J.L."/>
            <person name="Kohchi T."/>
            <person name="Yamato K.T."/>
            <person name="Jenkins J."/>
            <person name="Shu S."/>
            <person name="Ishizaki K."/>
            <person name="Yamaoka S."/>
            <person name="Nishihama R."/>
            <person name="Nakamura Y."/>
            <person name="Berger F."/>
            <person name="Adam C."/>
            <person name="Aki S.S."/>
            <person name="Althoff F."/>
            <person name="Araki T."/>
            <person name="Arteaga-Vazquez M.A."/>
            <person name="Balasubrmanian S."/>
            <person name="Barry K."/>
            <person name="Bauer D."/>
            <person name="Boehm C.R."/>
            <person name="Briginshaw L."/>
            <person name="Caballero-Perez J."/>
            <person name="Catarino B."/>
            <person name="Chen F."/>
            <person name="Chiyoda S."/>
            <person name="Chovatia M."/>
            <person name="Davies K.M."/>
            <person name="Delmans M."/>
            <person name="Demura T."/>
            <person name="Dierschke T."/>
            <person name="Dolan L."/>
            <person name="Dorantes-Acosta A.E."/>
            <person name="Eklund D.M."/>
            <person name="Florent S.N."/>
            <person name="Flores-Sandoval E."/>
            <person name="Fujiyama A."/>
            <person name="Fukuzawa H."/>
            <person name="Galik B."/>
            <person name="Grimanelli D."/>
            <person name="Grimwood J."/>
            <person name="Grossniklaus U."/>
            <person name="Hamada T."/>
            <person name="Haseloff J."/>
            <person name="Hetherington A.J."/>
            <person name="Higo A."/>
            <person name="Hirakawa Y."/>
            <person name="Hundley H.N."/>
            <person name="Ikeda Y."/>
            <person name="Inoue K."/>
            <person name="Inoue S.I."/>
            <person name="Ishida S."/>
            <person name="Jia Q."/>
            <person name="Kakita M."/>
            <person name="Kanazawa T."/>
            <person name="Kawai Y."/>
            <person name="Kawashima T."/>
            <person name="Kennedy M."/>
            <person name="Kinose K."/>
            <person name="Kinoshita T."/>
            <person name="Kohara Y."/>
            <person name="Koide E."/>
            <person name="Komatsu K."/>
            <person name="Kopischke S."/>
            <person name="Kubo M."/>
            <person name="Kyozuka J."/>
            <person name="Lagercrantz U."/>
            <person name="Lin S.S."/>
            <person name="Lindquist E."/>
            <person name="Lipzen A.M."/>
            <person name="Lu C.W."/>
            <person name="De Luna E."/>
            <person name="Martienssen R.A."/>
            <person name="Minamino N."/>
            <person name="Mizutani M."/>
            <person name="Mizutani M."/>
            <person name="Mochizuki N."/>
            <person name="Monte I."/>
            <person name="Mosher R."/>
            <person name="Nagasaki H."/>
            <person name="Nakagami H."/>
            <person name="Naramoto S."/>
            <person name="Nishitani K."/>
            <person name="Ohtani M."/>
            <person name="Okamoto T."/>
            <person name="Okumura M."/>
            <person name="Phillips J."/>
            <person name="Pollak B."/>
            <person name="Reinders A."/>
            <person name="Rovekamp M."/>
            <person name="Sano R."/>
            <person name="Sawa S."/>
            <person name="Schmid M.W."/>
            <person name="Shirakawa M."/>
            <person name="Solano R."/>
            <person name="Spunde A."/>
            <person name="Suetsugu N."/>
            <person name="Sugano S."/>
            <person name="Sugiyama A."/>
            <person name="Sun R."/>
            <person name="Suzuki Y."/>
            <person name="Takenaka M."/>
            <person name="Takezawa D."/>
            <person name="Tomogane H."/>
            <person name="Tsuzuki M."/>
            <person name="Ueda T."/>
            <person name="Umeda M."/>
            <person name="Ward J.M."/>
            <person name="Watanabe Y."/>
            <person name="Yazaki K."/>
            <person name="Yokoyama R."/>
            <person name="Yoshitake Y."/>
            <person name="Yotsui I."/>
            <person name="Zachgo S."/>
            <person name="Schmutz J."/>
        </authorList>
    </citation>
    <scope>NUCLEOTIDE SEQUENCE [LARGE SCALE GENOMIC DNA]</scope>
    <source>
        <strain evidence="2">Tak-1</strain>
    </source>
</reference>
<name>A0A2R6WD77_MARPO</name>
<accession>A0A2R6WD77</accession>
<sequence>MHDRHGQPKWIEPFTDEKESSTRSRIFSIFKQTRRETGAWIISSSASLDDLSIVSFESKLMEKHWRVGCVGRCNILFRGLRRSPVSWCQSVGGEWRGVPRGTEEA</sequence>